<dbReference type="Gene3D" id="3.40.50.300">
    <property type="entry name" value="P-loop containing nucleotide triphosphate hydrolases"/>
    <property type="match status" value="1"/>
</dbReference>
<evidence type="ECO:0008006" key="3">
    <source>
        <dbReference type="Google" id="ProtNLM"/>
    </source>
</evidence>
<evidence type="ECO:0000313" key="1">
    <source>
        <dbReference type="EMBL" id="MCL9812317.1"/>
    </source>
</evidence>
<dbReference type="InterPro" id="IPR027417">
    <property type="entry name" value="P-loop_NTPase"/>
</dbReference>
<name>A0AAE3FM63_9EURY</name>
<comment type="caution">
    <text evidence="1">The sequence shown here is derived from an EMBL/GenBank/DDBJ whole genome shotgun (WGS) entry which is preliminary data.</text>
</comment>
<dbReference type="AlphaFoldDB" id="A0AAE3FM63"/>
<gene>
    <name evidence="1" type="ORF">AArcSt11_01460</name>
</gene>
<dbReference type="InterPro" id="IPR055516">
    <property type="entry name" value="DUF7090"/>
</dbReference>
<dbReference type="EMBL" id="JAKRVY010000001">
    <property type="protein sequence ID" value="MCL9812317.1"/>
    <property type="molecule type" value="Genomic_DNA"/>
</dbReference>
<reference evidence="1 2" key="1">
    <citation type="journal article" date="2022" name="Syst. Appl. Microbiol.">
        <title>Natronocalculus amylovorans gen. nov., sp. nov., and Natranaeroarchaeum aerophilus sp. nov., dominant culturable amylolytic natronoarchaea from hypersaline soda lakes in southwestern Siberia.</title>
        <authorList>
            <person name="Sorokin D.Y."/>
            <person name="Elcheninov A.G."/>
            <person name="Khizhniak T.V."/>
            <person name="Koenen M."/>
            <person name="Bale N.J."/>
            <person name="Damste J.S.S."/>
            <person name="Kublanov I.V."/>
        </authorList>
    </citation>
    <scope>NUCLEOTIDE SEQUENCE [LARGE SCALE GENOMIC DNA]</scope>
    <source>
        <strain evidence="1 2">AArc-St1-1</strain>
    </source>
</reference>
<organism evidence="1 2">
    <name type="scientific">Natranaeroarchaeum aerophilus</name>
    <dbReference type="NCBI Taxonomy" id="2917711"/>
    <lineage>
        <taxon>Archaea</taxon>
        <taxon>Methanobacteriati</taxon>
        <taxon>Methanobacteriota</taxon>
        <taxon>Stenosarchaea group</taxon>
        <taxon>Halobacteria</taxon>
        <taxon>Halobacteriales</taxon>
        <taxon>Natronoarchaeaceae</taxon>
        <taxon>Natranaeroarchaeum</taxon>
    </lineage>
</organism>
<dbReference type="RefSeq" id="WP_250593893.1">
    <property type="nucleotide sequence ID" value="NZ_JAKRVY010000001.1"/>
</dbReference>
<accession>A0AAE3FM63</accession>
<dbReference type="Proteomes" id="UP001202674">
    <property type="component" value="Unassembled WGS sequence"/>
</dbReference>
<proteinExistence type="predicted"/>
<keyword evidence="2" id="KW-1185">Reference proteome</keyword>
<protein>
    <recommendedName>
        <fullName evidence="3">ATPase involved in flagella biogenesis</fullName>
    </recommendedName>
</protein>
<dbReference type="Pfam" id="PF23365">
    <property type="entry name" value="DUF7090"/>
    <property type="match status" value="1"/>
</dbReference>
<sequence>MDYALAVDGTPETIPGGTGVLLLHPSTGETDRIDTDFLKTDTDHFLVISTRTTAREVKQKLEYYDVDETRAEILDTLSVERGYSRRTGDSVHYVGSPDDLDGIIEKAEEFLDSHDGKLRITLDSITELAYYAGEDPAQEAVTRLLGLLDDHDAVGLFHLSKEVHPDEVLESYREQFAGVIDLDEDGETTVEF</sequence>
<evidence type="ECO:0000313" key="2">
    <source>
        <dbReference type="Proteomes" id="UP001202674"/>
    </source>
</evidence>